<dbReference type="PRINTS" id="PR00722">
    <property type="entry name" value="CHYMOTRYPSIN"/>
</dbReference>
<keyword evidence="5 10" id="KW-0720">Serine protease</keyword>
<keyword evidence="14" id="KW-1185">Reference proteome</keyword>
<keyword evidence="7" id="KW-1015">Disulfide bond</keyword>
<dbReference type="SMART" id="SM00020">
    <property type="entry name" value="Tryp_SPc"/>
    <property type="match status" value="1"/>
</dbReference>
<evidence type="ECO:0000256" key="4">
    <source>
        <dbReference type="ARBA" id="ARBA00022801"/>
    </source>
</evidence>
<dbReference type="SUPFAM" id="SSF50494">
    <property type="entry name" value="Trypsin-like serine proteases"/>
    <property type="match status" value="1"/>
</dbReference>
<evidence type="ECO:0000256" key="8">
    <source>
        <dbReference type="ARBA" id="ARBA00036320"/>
    </source>
</evidence>
<protein>
    <recommendedName>
        <fullName evidence="9">trypsin</fullName>
        <ecNumber evidence="9">3.4.21.4</ecNumber>
    </recommendedName>
</protein>
<dbReference type="PANTHER" id="PTHR24271:SF81">
    <property type="entry name" value="GRANZYME B"/>
    <property type="match status" value="1"/>
</dbReference>
<dbReference type="Pfam" id="PF00089">
    <property type="entry name" value="Trypsin"/>
    <property type="match status" value="1"/>
</dbReference>
<dbReference type="OrthoDB" id="5565075at2759"/>
<gene>
    <name evidence="13" type="primary">si:ch211-212d10.1</name>
</gene>
<dbReference type="PROSITE" id="PS50240">
    <property type="entry name" value="TRYPSIN_DOM"/>
    <property type="match status" value="1"/>
</dbReference>
<dbReference type="FunFam" id="2.40.10.10:FF:000005">
    <property type="entry name" value="Serine protease 37"/>
    <property type="match status" value="1"/>
</dbReference>
<dbReference type="GO" id="GO:0005576">
    <property type="term" value="C:extracellular region"/>
    <property type="evidence" value="ECO:0007669"/>
    <property type="project" value="UniProtKB-SubCell"/>
</dbReference>
<evidence type="ECO:0000256" key="3">
    <source>
        <dbReference type="ARBA" id="ARBA00022729"/>
    </source>
</evidence>
<reference evidence="13" key="2">
    <citation type="submission" date="2025-08" db="UniProtKB">
        <authorList>
            <consortium name="Ensembl"/>
        </authorList>
    </citation>
    <scope>IDENTIFICATION</scope>
</reference>
<feature type="signal peptide" evidence="11">
    <location>
        <begin position="1"/>
        <end position="20"/>
    </location>
</feature>
<dbReference type="GO" id="GO:0006508">
    <property type="term" value="P:proteolysis"/>
    <property type="evidence" value="ECO:0007669"/>
    <property type="project" value="UniProtKB-KW"/>
</dbReference>
<dbReference type="InterPro" id="IPR009003">
    <property type="entry name" value="Peptidase_S1_PA"/>
</dbReference>
<keyword evidence="3 11" id="KW-0732">Signal</keyword>
<dbReference type="CDD" id="cd00190">
    <property type="entry name" value="Tryp_SPc"/>
    <property type="match status" value="1"/>
</dbReference>
<evidence type="ECO:0000313" key="13">
    <source>
        <dbReference type="Ensembl" id="ENSGWIP00000015390.1"/>
    </source>
</evidence>
<name>A0A8C5E6G8_GOUWI</name>
<dbReference type="Ensembl" id="ENSGWIT00000017009.1">
    <property type="protein sequence ID" value="ENSGWIP00000015390.1"/>
    <property type="gene ID" value="ENSGWIG00000008632.1"/>
</dbReference>
<accession>A0A8C5E6G8</accession>
<reference evidence="13" key="1">
    <citation type="submission" date="2020-06" db="EMBL/GenBank/DDBJ databases">
        <authorList>
            <consortium name="Wellcome Sanger Institute Data Sharing"/>
        </authorList>
    </citation>
    <scope>NUCLEOTIDE SEQUENCE [LARGE SCALE GENOMIC DNA]</scope>
</reference>
<dbReference type="PANTHER" id="PTHR24271">
    <property type="entry name" value="KALLIKREIN-RELATED"/>
    <property type="match status" value="1"/>
</dbReference>
<dbReference type="InterPro" id="IPR001254">
    <property type="entry name" value="Trypsin_dom"/>
</dbReference>
<dbReference type="PROSITE" id="PS00135">
    <property type="entry name" value="TRYPSIN_SER"/>
    <property type="match status" value="1"/>
</dbReference>
<dbReference type="PROSITE" id="PS00134">
    <property type="entry name" value="TRYPSIN_HIS"/>
    <property type="match status" value="1"/>
</dbReference>
<dbReference type="Gene3D" id="2.40.10.10">
    <property type="entry name" value="Trypsin-like serine proteases"/>
    <property type="match status" value="1"/>
</dbReference>
<comment type="catalytic activity">
    <reaction evidence="8">
        <text>Preferential cleavage: Arg-|-Xaa, Lys-|-Xaa.</text>
        <dbReference type="EC" id="3.4.21.4"/>
    </reaction>
</comment>
<sequence>MSICFKLIVTLLILEYMVNAEGIIGGHEAKNHSRPYMVLLELHSGKVIRYCGGFLIKSDFVMTAAHCQAESYKVYLGLQVYPQLEGVQILSVIREFLPKHHHMGKNDIMLLKLSRKATIDKKVKPILLAGQFNHMPSWCLVSGWGRTENSTALSNKLMEVNVMMVNDTLCDEEDMYCSTGWAGPGEGDSGGPLVCQNRKMVWKVYGVVSSNYQLCNSTTLHLYTKIGDKLEWIRKQYENN</sequence>
<keyword evidence="2 10" id="KW-0645">Protease</keyword>
<evidence type="ECO:0000313" key="14">
    <source>
        <dbReference type="Proteomes" id="UP000694680"/>
    </source>
</evidence>
<proteinExistence type="predicted"/>
<feature type="chain" id="PRO_5034320601" description="trypsin" evidence="11">
    <location>
        <begin position="21"/>
        <end position="240"/>
    </location>
</feature>
<dbReference type="InterPro" id="IPR043504">
    <property type="entry name" value="Peptidase_S1_PA_chymotrypsin"/>
</dbReference>
<comment type="subcellular location">
    <subcellularLocation>
        <location evidence="1">Secreted</location>
        <location evidence="1">Extracellular space</location>
    </subcellularLocation>
</comment>
<evidence type="ECO:0000256" key="1">
    <source>
        <dbReference type="ARBA" id="ARBA00004239"/>
    </source>
</evidence>
<dbReference type="GO" id="GO:0004252">
    <property type="term" value="F:serine-type endopeptidase activity"/>
    <property type="evidence" value="ECO:0007669"/>
    <property type="project" value="UniProtKB-EC"/>
</dbReference>
<evidence type="ECO:0000256" key="11">
    <source>
        <dbReference type="SAM" id="SignalP"/>
    </source>
</evidence>
<evidence type="ECO:0000256" key="7">
    <source>
        <dbReference type="ARBA" id="ARBA00023157"/>
    </source>
</evidence>
<evidence type="ECO:0000256" key="2">
    <source>
        <dbReference type="ARBA" id="ARBA00022670"/>
    </source>
</evidence>
<dbReference type="InterPro" id="IPR018114">
    <property type="entry name" value="TRYPSIN_HIS"/>
</dbReference>
<evidence type="ECO:0000259" key="12">
    <source>
        <dbReference type="PROSITE" id="PS50240"/>
    </source>
</evidence>
<keyword evidence="6" id="KW-0865">Zymogen</keyword>
<keyword evidence="4 10" id="KW-0378">Hydrolase</keyword>
<reference evidence="13" key="3">
    <citation type="submission" date="2025-09" db="UniProtKB">
        <authorList>
            <consortium name="Ensembl"/>
        </authorList>
    </citation>
    <scope>IDENTIFICATION</scope>
</reference>
<organism evidence="13 14">
    <name type="scientific">Gouania willdenowi</name>
    <name type="common">Blunt-snouted clingfish</name>
    <name type="synonym">Lepadogaster willdenowi</name>
    <dbReference type="NCBI Taxonomy" id="441366"/>
    <lineage>
        <taxon>Eukaryota</taxon>
        <taxon>Metazoa</taxon>
        <taxon>Chordata</taxon>
        <taxon>Craniata</taxon>
        <taxon>Vertebrata</taxon>
        <taxon>Euteleostomi</taxon>
        <taxon>Actinopterygii</taxon>
        <taxon>Neopterygii</taxon>
        <taxon>Teleostei</taxon>
        <taxon>Neoteleostei</taxon>
        <taxon>Acanthomorphata</taxon>
        <taxon>Ovalentaria</taxon>
        <taxon>Blenniimorphae</taxon>
        <taxon>Blenniiformes</taxon>
        <taxon>Gobiesocoidei</taxon>
        <taxon>Gobiesocidae</taxon>
        <taxon>Gobiesocinae</taxon>
        <taxon>Gouania</taxon>
    </lineage>
</organism>
<dbReference type="AlphaFoldDB" id="A0A8C5E6G8"/>
<evidence type="ECO:0000256" key="10">
    <source>
        <dbReference type="RuleBase" id="RU363034"/>
    </source>
</evidence>
<evidence type="ECO:0000256" key="5">
    <source>
        <dbReference type="ARBA" id="ARBA00022825"/>
    </source>
</evidence>
<evidence type="ECO:0000256" key="6">
    <source>
        <dbReference type="ARBA" id="ARBA00023145"/>
    </source>
</evidence>
<feature type="domain" description="Peptidase S1" evidence="12">
    <location>
        <begin position="23"/>
        <end position="238"/>
    </location>
</feature>
<dbReference type="EC" id="3.4.21.4" evidence="9"/>
<dbReference type="InterPro" id="IPR033116">
    <property type="entry name" value="TRYPSIN_SER"/>
</dbReference>
<dbReference type="Proteomes" id="UP000694680">
    <property type="component" value="Chromosome 4"/>
</dbReference>
<dbReference type="InterPro" id="IPR001314">
    <property type="entry name" value="Peptidase_S1A"/>
</dbReference>
<evidence type="ECO:0000256" key="9">
    <source>
        <dbReference type="ARBA" id="ARBA00038868"/>
    </source>
</evidence>